<evidence type="ECO:0000313" key="18">
    <source>
        <dbReference type="Proteomes" id="UP000007635"/>
    </source>
</evidence>
<accession>G3P1D6</accession>
<dbReference type="EC" id="2.7.11.1" evidence="9"/>
<proteinExistence type="inferred from homology"/>
<keyword evidence="9" id="KW-0963">Cytoplasm</keyword>
<evidence type="ECO:0000259" key="14">
    <source>
        <dbReference type="PROSITE" id="PS50011"/>
    </source>
</evidence>
<feature type="compositionally biased region" description="Basic and acidic residues" evidence="12">
    <location>
        <begin position="1396"/>
        <end position="1405"/>
    </location>
</feature>
<feature type="compositionally biased region" description="Polar residues" evidence="12">
    <location>
        <begin position="1383"/>
        <end position="1392"/>
    </location>
</feature>
<dbReference type="GO" id="GO:0004674">
    <property type="term" value="F:protein serine/threonine kinase activity"/>
    <property type="evidence" value="ECO:0007669"/>
    <property type="project" value="UniProtKB-KW"/>
</dbReference>
<keyword evidence="1 9" id="KW-0723">Serine/threonine-protein kinase</keyword>
<dbReference type="SMART" id="SM00233">
    <property type="entry name" value="PH"/>
    <property type="match status" value="1"/>
</dbReference>
<dbReference type="SUPFAM" id="SSF57889">
    <property type="entry name" value="Cysteine-rich domain"/>
    <property type="match status" value="1"/>
</dbReference>
<keyword evidence="5 9" id="KW-0418">Kinase</keyword>
<feature type="domain" description="CNH" evidence="15">
    <location>
        <begin position="1624"/>
        <end position="1914"/>
    </location>
</feature>
<dbReference type="PROSITE" id="PS51285">
    <property type="entry name" value="AGC_KINASE_CTER"/>
    <property type="match status" value="1"/>
</dbReference>
<evidence type="ECO:0000259" key="15">
    <source>
        <dbReference type="PROSITE" id="PS50219"/>
    </source>
</evidence>
<dbReference type="GO" id="GO:0005856">
    <property type="term" value="C:cytoskeleton"/>
    <property type="evidence" value="ECO:0007669"/>
    <property type="project" value="TreeGrafter"/>
</dbReference>
<dbReference type="GO" id="GO:0005524">
    <property type="term" value="F:ATP binding"/>
    <property type="evidence" value="ECO:0007669"/>
    <property type="project" value="UniProtKB-UniRule"/>
</dbReference>
<dbReference type="FunFam" id="1.10.510.10:FF:000751">
    <property type="entry name" value="Non-specific serine/threonine protein kinase"/>
    <property type="match status" value="1"/>
</dbReference>
<reference evidence="17 18" key="1">
    <citation type="journal article" date="2021" name="G3 (Bethesda)">
        <title>Improved contiguity of the threespine stickleback genome using long-read sequencing.</title>
        <authorList>
            <person name="Nath S."/>
            <person name="Shaw D.E."/>
            <person name="White M.A."/>
        </authorList>
    </citation>
    <scope>NUCLEOTIDE SEQUENCE [LARGE SCALE GENOMIC DNA]</scope>
    <source>
        <strain evidence="17 18">Lake Benthic</strain>
    </source>
</reference>
<evidence type="ECO:0000256" key="8">
    <source>
        <dbReference type="ARBA" id="ARBA00048679"/>
    </source>
</evidence>
<dbReference type="PROSITE" id="PS00107">
    <property type="entry name" value="PROTEIN_KINASE_ATP"/>
    <property type="match status" value="1"/>
</dbReference>
<dbReference type="InterPro" id="IPR011009">
    <property type="entry name" value="Kinase-like_dom_sf"/>
</dbReference>
<dbReference type="GO" id="GO:0106310">
    <property type="term" value="F:protein serine kinase activity"/>
    <property type="evidence" value="ECO:0007669"/>
    <property type="project" value="RHEA"/>
</dbReference>
<name>G3P1D6_GASAC</name>
<dbReference type="Pfam" id="PF00780">
    <property type="entry name" value="CNH"/>
    <property type="match status" value="1"/>
</dbReference>
<protein>
    <recommendedName>
        <fullName evidence="9">Citron Rho-interacting kinase</fullName>
        <ecNumber evidence="9">2.7.11.1</ecNumber>
    </recommendedName>
</protein>
<dbReference type="Gene3D" id="3.30.200.20">
    <property type="entry name" value="Phosphorylase Kinase, domain 1"/>
    <property type="match status" value="1"/>
</dbReference>
<feature type="coiled-coil region" evidence="11">
    <location>
        <begin position="867"/>
        <end position="1210"/>
    </location>
</feature>
<dbReference type="eggNOG" id="KOG0612">
    <property type="taxonomic scope" value="Eukaryota"/>
</dbReference>
<evidence type="ECO:0000256" key="3">
    <source>
        <dbReference type="ARBA" id="ARBA00022679"/>
    </source>
</evidence>
<feature type="coiled-coil region" evidence="11">
    <location>
        <begin position="456"/>
        <end position="842"/>
    </location>
</feature>
<dbReference type="PIRSF" id="PIRSF038145">
    <property type="entry name" value="Citron_Rho-interacting_kinase"/>
    <property type="match status" value="1"/>
</dbReference>
<keyword evidence="2" id="KW-0597">Phosphoprotein</keyword>
<evidence type="ECO:0000256" key="4">
    <source>
        <dbReference type="ARBA" id="ARBA00022741"/>
    </source>
</evidence>
<dbReference type="InterPro" id="IPR008271">
    <property type="entry name" value="Ser/Thr_kinase_AS"/>
</dbReference>
<keyword evidence="18" id="KW-1185">Reference proteome</keyword>
<feature type="compositionally biased region" description="Basic and acidic residues" evidence="12">
    <location>
        <begin position="1985"/>
        <end position="2009"/>
    </location>
</feature>
<dbReference type="InterPro" id="IPR017405">
    <property type="entry name" value="Citron_Rho-interacting_kinase"/>
</dbReference>
<dbReference type="InterPro" id="IPR046349">
    <property type="entry name" value="C1-like_sf"/>
</dbReference>
<dbReference type="Ensembl" id="ENSGACT00000011432.2">
    <property type="protein sequence ID" value="ENSGACP00000011409.2"/>
    <property type="gene ID" value="ENSGACG00000008628.2"/>
</dbReference>
<keyword evidence="11" id="KW-0175">Coiled coil</keyword>
<evidence type="ECO:0000256" key="12">
    <source>
        <dbReference type="SAM" id="MobiDB-lite"/>
    </source>
</evidence>
<feature type="coiled-coil region" evidence="11">
    <location>
        <begin position="1323"/>
        <end position="1357"/>
    </location>
</feature>
<dbReference type="FunFam" id="2.30.29.30:FF:000081">
    <property type="entry name" value="Citron rho-interacting serine/threonine kinase"/>
    <property type="match status" value="1"/>
</dbReference>
<dbReference type="InterPro" id="IPR050839">
    <property type="entry name" value="Rho-assoc_Ser/Thr_Kinase"/>
</dbReference>
<feature type="region of interest" description="Disordered" evidence="12">
    <location>
        <begin position="1380"/>
        <end position="1405"/>
    </location>
</feature>
<dbReference type="InterPro" id="IPR000961">
    <property type="entry name" value="AGC-kinase_C"/>
</dbReference>
<dbReference type="eggNOG" id="KOG0976">
    <property type="taxonomic scope" value="Eukaryota"/>
</dbReference>
<dbReference type="GO" id="GO:0031032">
    <property type="term" value="P:actomyosin structure organization"/>
    <property type="evidence" value="ECO:0007669"/>
    <property type="project" value="TreeGrafter"/>
</dbReference>
<keyword evidence="4 9" id="KW-0547">Nucleotide-binding</keyword>
<feature type="region of interest" description="Disordered" evidence="12">
    <location>
        <begin position="1941"/>
        <end position="2087"/>
    </location>
</feature>
<keyword evidence="6 9" id="KW-0067">ATP-binding</keyword>
<dbReference type="GO" id="GO:0005737">
    <property type="term" value="C:cytoplasm"/>
    <property type="evidence" value="ECO:0007669"/>
    <property type="project" value="UniProtKB-SubCell"/>
</dbReference>
<dbReference type="GO" id="GO:0000281">
    <property type="term" value="P:mitotic cytokinesis"/>
    <property type="evidence" value="ECO:0007669"/>
    <property type="project" value="UniProtKB-UniRule"/>
</dbReference>
<comment type="similarity">
    <text evidence="9">Belongs to the protein kinase superfamily. AGC Ser/Thr protein kinase family.</text>
</comment>
<dbReference type="Proteomes" id="UP000007635">
    <property type="component" value="Chromosome XVII"/>
</dbReference>
<evidence type="ECO:0000259" key="13">
    <source>
        <dbReference type="PROSITE" id="PS50003"/>
    </source>
</evidence>
<dbReference type="GeneTree" id="ENSGT01030000234517"/>
<dbReference type="PROSITE" id="PS00108">
    <property type="entry name" value="PROTEIN_KINASE_ST"/>
    <property type="match status" value="1"/>
</dbReference>
<dbReference type="GO" id="GO:0046872">
    <property type="term" value="F:metal ion binding"/>
    <property type="evidence" value="ECO:0007669"/>
    <property type="project" value="UniProtKB-KW"/>
</dbReference>
<evidence type="ECO:0000256" key="5">
    <source>
        <dbReference type="ARBA" id="ARBA00022777"/>
    </source>
</evidence>
<dbReference type="PANTHER" id="PTHR22988:SF71">
    <property type="entry name" value="CITRON RHO-INTERACTING KINASE"/>
    <property type="match status" value="1"/>
</dbReference>
<dbReference type="Gene3D" id="1.10.510.10">
    <property type="entry name" value="Transferase(Phosphotransferase) domain 1"/>
    <property type="match status" value="1"/>
</dbReference>
<dbReference type="SUPFAM" id="SSF50729">
    <property type="entry name" value="PH domain-like"/>
    <property type="match status" value="1"/>
</dbReference>
<evidence type="ECO:0000256" key="11">
    <source>
        <dbReference type="SAM" id="Coils"/>
    </source>
</evidence>
<dbReference type="PROSITE" id="PS50003">
    <property type="entry name" value="PH_DOMAIN"/>
    <property type="match status" value="1"/>
</dbReference>
<comment type="catalytic activity">
    <reaction evidence="8 9">
        <text>L-seryl-[protein] + ATP = O-phospho-L-seryl-[protein] + ADP + H(+)</text>
        <dbReference type="Rhea" id="RHEA:17989"/>
        <dbReference type="Rhea" id="RHEA-COMP:9863"/>
        <dbReference type="Rhea" id="RHEA-COMP:11604"/>
        <dbReference type="ChEBI" id="CHEBI:15378"/>
        <dbReference type="ChEBI" id="CHEBI:29999"/>
        <dbReference type="ChEBI" id="CHEBI:30616"/>
        <dbReference type="ChEBI" id="CHEBI:83421"/>
        <dbReference type="ChEBI" id="CHEBI:456216"/>
        <dbReference type="EC" id="2.7.11.1"/>
    </reaction>
</comment>
<evidence type="ECO:0000256" key="1">
    <source>
        <dbReference type="ARBA" id="ARBA00022527"/>
    </source>
</evidence>
<dbReference type="OMA" id="EGETHQK"/>
<evidence type="ECO:0000256" key="2">
    <source>
        <dbReference type="ARBA" id="ARBA00022553"/>
    </source>
</evidence>
<feature type="compositionally biased region" description="Low complexity" evidence="12">
    <location>
        <begin position="396"/>
        <end position="410"/>
    </location>
</feature>
<keyword evidence="3 9" id="KW-0808">Transferase</keyword>
<keyword evidence="9" id="KW-0479">Metal-binding</keyword>
<comment type="function">
    <text evidence="9">Plays a role in cytokinesis. Displays serine/threonine protein kinase activity.</text>
</comment>
<reference evidence="17" key="2">
    <citation type="submission" date="2025-08" db="UniProtKB">
        <authorList>
            <consortium name="Ensembl"/>
        </authorList>
    </citation>
    <scope>IDENTIFICATION</scope>
</reference>
<dbReference type="Gene3D" id="2.30.29.30">
    <property type="entry name" value="Pleckstrin-homology domain (PH domain)/Phosphotyrosine-binding domain (PTB)"/>
    <property type="match status" value="1"/>
</dbReference>
<comment type="subcellular location">
    <subcellularLocation>
        <location evidence="9">Cytoplasm</location>
    </subcellularLocation>
</comment>
<dbReference type="InterPro" id="IPR001180">
    <property type="entry name" value="CNH_dom"/>
</dbReference>
<dbReference type="InterPro" id="IPR001849">
    <property type="entry name" value="PH_domain"/>
</dbReference>
<dbReference type="InterPro" id="IPR011993">
    <property type="entry name" value="PH-like_dom_sf"/>
</dbReference>
<dbReference type="InterPro" id="IPR000719">
    <property type="entry name" value="Prot_kinase_dom"/>
</dbReference>
<dbReference type="PROSITE" id="PS50219">
    <property type="entry name" value="CNH"/>
    <property type="match status" value="1"/>
</dbReference>
<feature type="domain" description="Protein kinase" evidence="14">
    <location>
        <begin position="99"/>
        <end position="363"/>
    </location>
</feature>
<dbReference type="SUPFAM" id="SSF56112">
    <property type="entry name" value="Protein kinase-like (PK-like)"/>
    <property type="match status" value="1"/>
</dbReference>
<feature type="domain" description="AGC-kinase C-terminal" evidence="16">
    <location>
        <begin position="364"/>
        <end position="436"/>
    </location>
</feature>
<dbReference type="SMART" id="SM00220">
    <property type="entry name" value="S_TKc"/>
    <property type="match status" value="1"/>
</dbReference>
<organism evidence="17 18">
    <name type="scientific">Gasterosteus aculeatus aculeatus</name>
    <name type="common">three-spined stickleback</name>
    <dbReference type="NCBI Taxonomy" id="481459"/>
    <lineage>
        <taxon>Eukaryota</taxon>
        <taxon>Metazoa</taxon>
        <taxon>Chordata</taxon>
        <taxon>Craniata</taxon>
        <taxon>Vertebrata</taxon>
        <taxon>Euteleostomi</taxon>
        <taxon>Actinopterygii</taxon>
        <taxon>Neopterygii</taxon>
        <taxon>Teleostei</taxon>
        <taxon>Neoteleostei</taxon>
        <taxon>Acanthomorphata</taxon>
        <taxon>Eupercaria</taxon>
        <taxon>Perciformes</taxon>
        <taxon>Cottioidei</taxon>
        <taxon>Gasterosteales</taxon>
        <taxon>Gasterosteidae</taxon>
        <taxon>Gasterosteus</taxon>
    </lineage>
</organism>
<evidence type="ECO:0000256" key="10">
    <source>
        <dbReference type="PROSITE-ProRule" id="PRU10141"/>
    </source>
</evidence>
<dbReference type="PANTHER" id="PTHR22988">
    <property type="entry name" value="MYOTONIC DYSTROPHY S/T KINASE-RELATED"/>
    <property type="match status" value="1"/>
</dbReference>
<feature type="compositionally biased region" description="Basic and acidic residues" evidence="12">
    <location>
        <begin position="2017"/>
        <end position="2043"/>
    </location>
</feature>
<evidence type="ECO:0000313" key="17">
    <source>
        <dbReference type="Ensembl" id="ENSGACP00000011409.2"/>
    </source>
</evidence>
<dbReference type="PROSITE" id="PS50011">
    <property type="entry name" value="PROTEIN_KINASE_DOM"/>
    <property type="match status" value="1"/>
</dbReference>
<feature type="domain" description="PH" evidence="13">
    <location>
        <begin position="1474"/>
        <end position="1586"/>
    </location>
</feature>
<feature type="binding site" evidence="10">
    <location>
        <position position="128"/>
    </location>
    <ligand>
        <name>ATP</name>
        <dbReference type="ChEBI" id="CHEBI:30616"/>
    </ligand>
</feature>
<dbReference type="InterPro" id="IPR017441">
    <property type="entry name" value="Protein_kinase_ATP_BS"/>
</dbReference>
<reference evidence="17" key="3">
    <citation type="submission" date="2025-09" db="UniProtKB">
        <authorList>
            <consortium name="Ensembl"/>
        </authorList>
    </citation>
    <scope>IDENTIFICATION</scope>
</reference>
<feature type="region of interest" description="Disordered" evidence="12">
    <location>
        <begin position="387"/>
        <end position="410"/>
    </location>
</feature>
<evidence type="ECO:0000256" key="7">
    <source>
        <dbReference type="ARBA" id="ARBA00047899"/>
    </source>
</evidence>
<dbReference type="SMART" id="SM00036">
    <property type="entry name" value="CNH"/>
    <property type="match status" value="1"/>
</dbReference>
<dbReference type="InParanoid" id="G3P1D6"/>
<sequence length="2087" mass="238917">MLKFKYVNQGSMTTLPSSADPLTIRSSRLNQVFQGRVSLSGQRGECSLGREEFLEALLLLYEECVSPELMKIHHVAHFVHKFSEVVSELRAMQPGADDFELRAVVGRGRYGEVQVVREKATGDVCALKVMDKEVLRSQGNVVFHEEERRILGLNSSPWIPQLLYAFQDKEHVYLAMEYLPGGDLMSLLNRYEDQFDESMSQFYLAELVEAIHAVHQLGYVHRDVKPENVLIDRTGHIKLADFGSAATLTANKTVRRLQVPAGIPDFLSPEVLAASNGGFQSTYGVECDWWSLGVMAYEMIYARSPFSGATSAKTIHNILNFHRFLKLPEEPRASKPFIDLLHSLLCAAKERLDFQGLRCHSFFSSVDWNHLRQVLPPFVPALHAEDDTSNFEEPEQAAPRPAPAAQRGALPAGFQGQDLPFLGWFFSRALTTLAKTESVSAGLNSPAKTNSIEKKLHLKSRELQETQDKCHKMEQEISRFQRKMTDLESVLHQKDVELKASETQRNVLEQDLATYITECSSLKRSLEEARVEVSREDDKALQLLHDIREQSNKLQEIKEQEYHAQLEEMQVTIRQLEEDLSAARRRSDLYESELRDSRVTSEELKKKAVEYQQRIQKAKEQGKADVEELLSKLEKTNSEQQVKIQELQDKLSKAVKASTEATELLQNVRQAKERLERDLERLRGKTDSSDTLKRRLRETEEGRKTLENQVKRLEMVERRENKLKDDIQTKSQQIQQMAEKILELEDNLRDAQSTAQRMETQLVQKEKLYDDKIKVLEAQIKEDLADKESLEARRAQQEEESRENCKLISEQKATLNAMDSKMKNLEQRISELSEANKLAANSSIYTQKNMKAQEEMISELRQQKFYLESQAGKLEAQNAKLEEHLEKMSQQEQTKRTRLLELESRLREMGLEHEEEKMEIKRQVSELTLSLQERESQISSLQAARLALESQLQQAKTELEETTAEAEEEITALRNHRDEIQRKFDALRDSCSVITDLEEQLTQLSQENAELNRQNFYLSKQLDEASDEREDQLQLSQEVDRLRREVADREMHLNNQKQNIETLKTTCSMLEEQVVELESLNDELLEKERQWEAWRGALEDEKSQAERRTRDLQRLMDNEKQNRLRADQRSTESRQAVELAVKEHKAEIMALQQALKEQRLKAESLSDTLNDLEKKHAMLEMNARSLQQKLETERELKQRLMEEQGKLQQQMDLQKSHIFRLTQGLQDALDQTDMLKTERTDLEYQLENIQAVYSHEKVKMEGTISQQTKLIDFLQAKMDQPTKKKKGIFGRRREDVGTTTNGALAPQAQPVVPMQYGDMKLAFEKERSRCADLEDALQKMRIELRSLREEAAHFKAQEHVAPSTPAQARHQILMSAIVKSPEHQPNPSSLLNPATRCKETSTPEEKRRVTFEKFGRRVKERMHHNIPHRFTVGLNMRAAKCAVCLDTVHFGRQAATCLGLFPALPTLLVHLCLCSHRNGKRGQQGWERKYVVLDGTRVSIFDTEPREDYIKMEEEFELCLPDGEVTVHGAVGASELINTAKSDIPYVLKLESHPHTTCWPGQSIYFMAPSFPDKQRWVAVLESVVAGSRGSRDKVDSDAVSTICSNSSCKLLGNSLLKLEGDDRLDINCTLPLTDQIVLVGSEEGLYALNVIKNSLTHIPGLTSVFQIQILKELDKLLMITGEERALCLVEIKKVKQSLSQSHLPAQPDLNPFIFETVKGCHLFSSGKIDNGICICAAMPNKITILRHNESLNKFCIRKEIETSEPCSCIHFTGYSIIIGTNKFYEIEMKQYVLEEFLDKNDVTLASAVFAASSHSFPISIIQVTTAPQKDEYLLCFHEFGVFVDAYGRRSRSEDIKWSRLPLSFAYREPYLFVTYFNSLDVIEIQGHAALGPHSYAHLDIPNPRYLGPAISSGAIYLASSYQNKLRVICCKGNLIQSQEGAGDLQRNGSGRSPNKRGPPSYNEHISKRLAANPHVHSDPGTPHRYREARTEFRRDKSPSRPLEREKSPGRMAMADPRMDRSPGRVMDVRRERSPGRFEERQRLHTGSGRTPINPVNKRQRSHSPSTDRETHPWTVSPIHDETLPHT</sequence>
<evidence type="ECO:0000259" key="16">
    <source>
        <dbReference type="PROSITE" id="PS51285"/>
    </source>
</evidence>
<evidence type="ECO:0000256" key="9">
    <source>
        <dbReference type="PIRNR" id="PIRNR038145"/>
    </source>
</evidence>
<dbReference type="SMART" id="SM00133">
    <property type="entry name" value="S_TK_X"/>
    <property type="match status" value="1"/>
</dbReference>
<evidence type="ECO:0000256" key="6">
    <source>
        <dbReference type="ARBA" id="ARBA00022840"/>
    </source>
</evidence>
<dbReference type="STRING" id="69293.ENSGACP00000011409"/>
<dbReference type="Bgee" id="ENSGACG00000008628">
    <property type="expression patterns" value="Expressed in diencephalon and 4 other cell types or tissues"/>
</dbReference>
<comment type="catalytic activity">
    <reaction evidence="7 9">
        <text>L-threonyl-[protein] + ATP = O-phospho-L-threonyl-[protein] + ADP + H(+)</text>
        <dbReference type="Rhea" id="RHEA:46608"/>
        <dbReference type="Rhea" id="RHEA-COMP:11060"/>
        <dbReference type="Rhea" id="RHEA-COMP:11605"/>
        <dbReference type="ChEBI" id="CHEBI:15378"/>
        <dbReference type="ChEBI" id="CHEBI:30013"/>
        <dbReference type="ChEBI" id="CHEBI:30616"/>
        <dbReference type="ChEBI" id="CHEBI:61977"/>
        <dbReference type="ChEBI" id="CHEBI:456216"/>
        <dbReference type="EC" id="2.7.11.1"/>
    </reaction>
</comment>
<dbReference type="Pfam" id="PF00069">
    <property type="entry name" value="Pkinase"/>
    <property type="match status" value="1"/>
</dbReference>